<sequence length="439" mass="48034">MSSLRMIVAFAFFAVLPILVNASSDPFDVTDRYIVTLQPGVDIHEHVSHVNSLQNGTFAGITDKYSFGNFAGYVGHFDQSVVEQLRVHENVDVVEKDQVLYEEAAERATCSDGCSDSAKCGESDQKSQLVKRLLRRDENELTSQNGAPWNLESISNKGKVESIPDRETFSNLSELIKVKNRKYWYRQSAGSKTYAYVIGEGIRETHSDFGGRARLVYNPWGPGHPNDDSTGLGTHYGSIIGGNRYGVAKRTHIFGVKVTIGGRTVASKLIVGYSWAVKDISTKKRYQRSVVHVAPYHPERVEGLQKAIREAQRQGVVTVGPGGDRAPARYPISVGHTDRWRLPGNPGNDLNWNFGTIDLFGPGVGICSADSKDDKAIAQRSGIAQASAHVAGLVVYLKSFNKIDTVEATKDLIMRTATQGVVKGPNGDKKPFAYNGSGK</sequence>
<dbReference type="InterPro" id="IPR010259">
    <property type="entry name" value="S8pro/Inhibitor_I9"/>
</dbReference>
<feature type="signal peptide" evidence="7">
    <location>
        <begin position="1"/>
        <end position="22"/>
    </location>
</feature>
<feature type="domain" description="Inhibitor I9" evidence="9">
    <location>
        <begin position="32"/>
        <end position="100"/>
    </location>
</feature>
<dbReference type="AlphaFoldDB" id="A0A9P4J287"/>
<dbReference type="GO" id="GO:0006508">
    <property type="term" value="P:proteolysis"/>
    <property type="evidence" value="ECO:0007669"/>
    <property type="project" value="UniProtKB-KW"/>
</dbReference>
<protein>
    <submittedName>
        <fullName evidence="10">Subtilisin-like protein</fullName>
    </submittedName>
</protein>
<evidence type="ECO:0000256" key="6">
    <source>
        <dbReference type="PROSITE-ProRule" id="PRU01240"/>
    </source>
</evidence>
<evidence type="ECO:0000256" key="7">
    <source>
        <dbReference type="SAM" id="SignalP"/>
    </source>
</evidence>
<proteinExistence type="inferred from homology"/>
<dbReference type="PRINTS" id="PR00723">
    <property type="entry name" value="SUBTILISIN"/>
</dbReference>
<dbReference type="PANTHER" id="PTHR43806">
    <property type="entry name" value="PEPTIDASE S8"/>
    <property type="match status" value="1"/>
</dbReference>
<dbReference type="Pfam" id="PF00082">
    <property type="entry name" value="Peptidase_S8"/>
    <property type="match status" value="1"/>
</dbReference>
<keyword evidence="5" id="KW-0720">Serine protease</keyword>
<comment type="caution">
    <text evidence="6">Lacks conserved residue(s) required for the propagation of feature annotation.</text>
</comment>
<evidence type="ECO:0000256" key="3">
    <source>
        <dbReference type="ARBA" id="ARBA00022729"/>
    </source>
</evidence>
<evidence type="ECO:0000256" key="4">
    <source>
        <dbReference type="ARBA" id="ARBA00022801"/>
    </source>
</evidence>
<keyword evidence="2" id="KW-0645">Protease</keyword>
<gene>
    <name evidence="10" type="ORF">K461DRAFT_294407</name>
</gene>
<dbReference type="Proteomes" id="UP000799439">
    <property type="component" value="Unassembled WGS sequence"/>
</dbReference>
<evidence type="ECO:0000313" key="10">
    <source>
        <dbReference type="EMBL" id="KAF2152765.1"/>
    </source>
</evidence>
<dbReference type="GO" id="GO:0004252">
    <property type="term" value="F:serine-type endopeptidase activity"/>
    <property type="evidence" value="ECO:0007669"/>
    <property type="project" value="InterPro"/>
</dbReference>
<evidence type="ECO:0000256" key="2">
    <source>
        <dbReference type="ARBA" id="ARBA00022670"/>
    </source>
</evidence>
<accession>A0A9P4J287</accession>
<evidence type="ECO:0000256" key="5">
    <source>
        <dbReference type="ARBA" id="ARBA00022825"/>
    </source>
</evidence>
<feature type="domain" description="Peptidase S8/S53" evidence="8">
    <location>
        <begin position="200"/>
        <end position="425"/>
    </location>
</feature>
<dbReference type="Pfam" id="PF05922">
    <property type="entry name" value="Inhibitor_I9"/>
    <property type="match status" value="1"/>
</dbReference>
<dbReference type="InterPro" id="IPR036852">
    <property type="entry name" value="Peptidase_S8/S53_dom_sf"/>
</dbReference>
<keyword evidence="3 7" id="KW-0732">Signal</keyword>
<feature type="chain" id="PRO_5040166219" evidence="7">
    <location>
        <begin position="23"/>
        <end position="439"/>
    </location>
</feature>
<comment type="similarity">
    <text evidence="1 6">Belongs to the peptidase S8 family.</text>
</comment>
<dbReference type="PROSITE" id="PS51892">
    <property type="entry name" value="SUBTILASE"/>
    <property type="match status" value="1"/>
</dbReference>
<dbReference type="SUPFAM" id="SSF54897">
    <property type="entry name" value="Protease propeptides/inhibitors"/>
    <property type="match status" value="1"/>
</dbReference>
<evidence type="ECO:0000259" key="9">
    <source>
        <dbReference type="Pfam" id="PF05922"/>
    </source>
</evidence>
<name>A0A9P4J287_9PEZI</name>
<evidence type="ECO:0000259" key="8">
    <source>
        <dbReference type="Pfam" id="PF00082"/>
    </source>
</evidence>
<evidence type="ECO:0000313" key="11">
    <source>
        <dbReference type="Proteomes" id="UP000799439"/>
    </source>
</evidence>
<organism evidence="10 11">
    <name type="scientific">Myriangium duriaei CBS 260.36</name>
    <dbReference type="NCBI Taxonomy" id="1168546"/>
    <lineage>
        <taxon>Eukaryota</taxon>
        <taxon>Fungi</taxon>
        <taxon>Dikarya</taxon>
        <taxon>Ascomycota</taxon>
        <taxon>Pezizomycotina</taxon>
        <taxon>Dothideomycetes</taxon>
        <taxon>Dothideomycetidae</taxon>
        <taxon>Myriangiales</taxon>
        <taxon>Myriangiaceae</taxon>
        <taxon>Myriangium</taxon>
    </lineage>
</organism>
<dbReference type="SUPFAM" id="SSF52743">
    <property type="entry name" value="Subtilisin-like"/>
    <property type="match status" value="1"/>
</dbReference>
<keyword evidence="4" id="KW-0378">Hydrolase</keyword>
<dbReference type="InterPro" id="IPR050131">
    <property type="entry name" value="Peptidase_S8_subtilisin-like"/>
</dbReference>
<reference evidence="10" key="1">
    <citation type="journal article" date="2020" name="Stud. Mycol.">
        <title>101 Dothideomycetes genomes: a test case for predicting lifestyles and emergence of pathogens.</title>
        <authorList>
            <person name="Haridas S."/>
            <person name="Albert R."/>
            <person name="Binder M."/>
            <person name="Bloem J."/>
            <person name="Labutti K."/>
            <person name="Salamov A."/>
            <person name="Andreopoulos B."/>
            <person name="Baker S."/>
            <person name="Barry K."/>
            <person name="Bills G."/>
            <person name="Bluhm B."/>
            <person name="Cannon C."/>
            <person name="Castanera R."/>
            <person name="Culley D."/>
            <person name="Daum C."/>
            <person name="Ezra D."/>
            <person name="Gonzalez J."/>
            <person name="Henrissat B."/>
            <person name="Kuo A."/>
            <person name="Liang C."/>
            <person name="Lipzen A."/>
            <person name="Lutzoni F."/>
            <person name="Magnuson J."/>
            <person name="Mondo S."/>
            <person name="Nolan M."/>
            <person name="Ohm R."/>
            <person name="Pangilinan J."/>
            <person name="Park H.-J."/>
            <person name="Ramirez L."/>
            <person name="Alfaro M."/>
            <person name="Sun H."/>
            <person name="Tritt A."/>
            <person name="Yoshinaga Y."/>
            <person name="Zwiers L.-H."/>
            <person name="Turgeon B."/>
            <person name="Goodwin S."/>
            <person name="Spatafora J."/>
            <person name="Crous P."/>
            <person name="Grigoriev I."/>
        </authorList>
    </citation>
    <scope>NUCLEOTIDE SEQUENCE</scope>
    <source>
        <strain evidence="10">CBS 260.36</strain>
    </source>
</reference>
<dbReference type="InterPro" id="IPR037045">
    <property type="entry name" value="S8pro/Inhibitor_I9_sf"/>
</dbReference>
<dbReference type="EMBL" id="ML996086">
    <property type="protein sequence ID" value="KAF2152765.1"/>
    <property type="molecule type" value="Genomic_DNA"/>
</dbReference>
<keyword evidence="11" id="KW-1185">Reference proteome</keyword>
<dbReference type="Gene3D" id="3.30.70.80">
    <property type="entry name" value="Peptidase S8 propeptide/proteinase inhibitor I9"/>
    <property type="match status" value="1"/>
</dbReference>
<dbReference type="InterPro" id="IPR000209">
    <property type="entry name" value="Peptidase_S8/S53_dom"/>
</dbReference>
<evidence type="ECO:0000256" key="1">
    <source>
        <dbReference type="ARBA" id="ARBA00011073"/>
    </source>
</evidence>
<dbReference type="OrthoDB" id="206201at2759"/>
<dbReference type="PANTHER" id="PTHR43806:SF11">
    <property type="entry name" value="CEREVISIN-RELATED"/>
    <property type="match status" value="1"/>
</dbReference>
<comment type="caution">
    <text evidence="10">The sequence shown here is derived from an EMBL/GenBank/DDBJ whole genome shotgun (WGS) entry which is preliminary data.</text>
</comment>
<dbReference type="InterPro" id="IPR015500">
    <property type="entry name" value="Peptidase_S8_subtilisin-rel"/>
</dbReference>
<dbReference type="Gene3D" id="3.40.50.200">
    <property type="entry name" value="Peptidase S8/S53 domain"/>
    <property type="match status" value="1"/>
</dbReference>